<dbReference type="RefSeq" id="WP_130364654.1">
    <property type="nucleotide sequence ID" value="NZ_AP014946.1"/>
</dbReference>
<dbReference type="AlphaFoldDB" id="A0A0S3PNL8"/>
<keyword evidence="1" id="KW-0472">Membrane</keyword>
<protein>
    <recommendedName>
        <fullName evidence="4">PQ loop repeat protein</fullName>
    </recommendedName>
</protein>
<name>A0A0S3PNL8_9BRAD</name>
<organism evidence="2 3">
    <name type="scientific">Variibacter gotjawalensis</name>
    <dbReference type="NCBI Taxonomy" id="1333996"/>
    <lineage>
        <taxon>Bacteria</taxon>
        <taxon>Pseudomonadati</taxon>
        <taxon>Pseudomonadota</taxon>
        <taxon>Alphaproteobacteria</taxon>
        <taxon>Hyphomicrobiales</taxon>
        <taxon>Nitrobacteraceae</taxon>
        <taxon>Variibacter</taxon>
    </lineage>
</organism>
<proteinExistence type="predicted"/>
<evidence type="ECO:0000256" key="1">
    <source>
        <dbReference type="SAM" id="Phobius"/>
    </source>
</evidence>
<keyword evidence="1" id="KW-1133">Transmembrane helix</keyword>
<feature type="transmembrane region" description="Helical" evidence="1">
    <location>
        <begin position="6"/>
        <end position="26"/>
    </location>
</feature>
<accession>A0A0S3PNL8</accession>
<dbReference type="EMBL" id="AP014946">
    <property type="protein sequence ID" value="BAT57524.1"/>
    <property type="molecule type" value="Genomic_DNA"/>
</dbReference>
<dbReference type="KEGG" id="vgo:GJW-30_1_00029"/>
<keyword evidence="1" id="KW-0812">Transmembrane</keyword>
<dbReference type="Gene3D" id="1.20.1280.290">
    <property type="match status" value="1"/>
</dbReference>
<evidence type="ECO:0008006" key="4">
    <source>
        <dbReference type="Google" id="ProtNLM"/>
    </source>
</evidence>
<feature type="transmembrane region" description="Helical" evidence="1">
    <location>
        <begin position="38"/>
        <end position="63"/>
    </location>
</feature>
<keyword evidence="3" id="KW-1185">Reference proteome</keyword>
<reference evidence="2 3" key="1">
    <citation type="submission" date="2015-08" db="EMBL/GenBank/DDBJ databases">
        <title>Investigation of the bacterial diversity of lava forest soil.</title>
        <authorList>
            <person name="Lee J.S."/>
        </authorList>
    </citation>
    <scope>NUCLEOTIDE SEQUENCE [LARGE SCALE GENOMIC DNA]</scope>
    <source>
        <strain evidence="2 3">GJW-30</strain>
    </source>
</reference>
<feature type="transmembrane region" description="Helical" evidence="1">
    <location>
        <begin position="69"/>
        <end position="90"/>
    </location>
</feature>
<gene>
    <name evidence="2" type="ORF">GJW-30_1_00029</name>
</gene>
<evidence type="ECO:0000313" key="2">
    <source>
        <dbReference type="EMBL" id="BAT57524.1"/>
    </source>
</evidence>
<dbReference type="OrthoDB" id="7376373at2"/>
<sequence>MRTATSTDLAVTFFMLCNAIRFVAYFPQLFRVMRDRDGAAAISCTTWFMFSLAHASTVAYSVLILHDNIMTVVFLANFACSSAILAATLLRRRLHHSSHGSTTIDQQQIRTV</sequence>
<evidence type="ECO:0000313" key="3">
    <source>
        <dbReference type="Proteomes" id="UP000236884"/>
    </source>
</evidence>
<dbReference type="Proteomes" id="UP000236884">
    <property type="component" value="Chromosome"/>
</dbReference>